<dbReference type="EMBL" id="RJSF01000036">
    <property type="protein sequence ID" value="RNM14897.1"/>
    <property type="molecule type" value="Genomic_DNA"/>
</dbReference>
<evidence type="ECO:0000313" key="2">
    <source>
        <dbReference type="Proteomes" id="UP000279994"/>
    </source>
</evidence>
<proteinExistence type="predicted"/>
<comment type="caution">
    <text evidence="1">The sequence shown here is derived from an EMBL/GenBank/DDBJ whole genome shotgun (WGS) entry which is preliminary data.</text>
</comment>
<organism evidence="1 2">
    <name type="scientific">Nocardioides pocheonensis</name>
    <dbReference type="NCBI Taxonomy" id="661485"/>
    <lineage>
        <taxon>Bacteria</taxon>
        <taxon>Bacillati</taxon>
        <taxon>Actinomycetota</taxon>
        <taxon>Actinomycetes</taxon>
        <taxon>Propionibacteriales</taxon>
        <taxon>Nocardioidaceae</taxon>
        <taxon>Nocardioides</taxon>
    </lineage>
</organism>
<sequence length="73" mass="7729">MILANEPVIVAPWTGAPMIPHHDEVWSAWLHGSVAAIHNAGRLLLVVPVSALTPAAISLALRLYDVGSVTLLD</sequence>
<dbReference type="Proteomes" id="UP000279994">
    <property type="component" value="Unassembled WGS sequence"/>
</dbReference>
<keyword evidence="2" id="KW-1185">Reference proteome</keyword>
<dbReference type="RefSeq" id="WP_123222609.1">
    <property type="nucleotide sequence ID" value="NZ_RJSF01000036.1"/>
</dbReference>
<dbReference type="AlphaFoldDB" id="A0A3N0GR23"/>
<gene>
    <name evidence="1" type="ORF">EFL26_09225</name>
</gene>
<evidence type="ECO:0000313" key="1">
    <source>
        <dbReference type="EMBL" id="RNM14897.1"/>
    </source>
</evidence>
<dbReference type="OrthoDB" id="3830865at2"/>
<protein>
    <submittedName>
        <fullName evidence="1">Uncharacterized protein</fullName>
    </submittedName>
</protein>
<accession>A0A3N0GR23</accession>
<reference evidence="1 2" key="1">
    <citation type="submission" date="2018-11" db="EMBL/GenBank/DDBJ databases">
        <authorList>
            <person name="Li F."/>
        </authorList>
    </citation>
    <scope>NUCLEOTIDE SEQUENCE [LARGE SCALE GENOMIC DNA]</scope>
    <source>
        <strain evidence="1 2">Gsoil 818</strain>
    </source>
</reference>
<name>A0A3N0GR23_9ACTN</name>